<proteinExistence type="predicted"/>
<protein>
    <submittedName>
        <fullName evidence="1">Uncharacterized protein</fullName>
    </submittedName>
</protein>
<dbReference type="AlphaFoldDB" id="A0A1K0IDH1"/>
<organism evidence="1">
    <name type="scientific">Cupriavidus necator</name>
    <name type="common">Alcaligenes eutrophus</name>
    <name type="synonym">Ralstonia eutropha</name>
    <dbReference type="NCBI Taxonomy" id="106590"/>
    <lineage>
        <taxon>Bacteria</taxon>
        <taxon>Pseudomonadati</taxon>
        <taxon>Pseudomonadota</taxon>
        <taxon>Betaproteobacteria</taxon>
        <taxon>Burkholderiales</taxon>
        <taxon>Burkholderiaceae</taxon>
        <taxon>Cupriavidus</taxon>
    </lineage>
</organism>
<name>A0A1K0IDH1_CUPNE</name>
<gene>
    <name evidence="1" type="ORF">CNECB9_2280006</name>
</gene>
<dbReference type="EMBL" id="FMSH01000144">
    <property type="protein sequence ID" value="SCU75210.1"/>
    <property type="molecule type" value="Genomic_DNA"/>
</dbReference>
<reference evidence="1" key="1">
    <citation type="submission" date="2016-09" db="EMBL/GenBank/DDBJ databases">
        <authorList>
            <person name="Capua I."/>
            <person name="De Benedictis P."/>
            <person name="Joannis T."/>
            <person name="Lombin L.H."/>
            <person name="Cattoli G."/>
        </authorList>
    </citation>
    <scope>NUCLEOTIDE SEQUENCE</scope>
    <source>
        <strain evidence="1">B9</strain>
    </source>
</reference>
<sequence length="48" mass="5496">MTGRVRVDQATGATKVYLARVLHVPWDHIQPYLEDEDLRPATYPGIVF</sequence>
<accession>A0A1K0IDH1</accession>
<evidence type="ECO:0000313" key="1">
    <source>
        <dbReference type="EMBL" id="SCU75210.1"/>
    </source>
</evidence>